<reference evidence="2 3" key="1">
    <citation type="journal article" date="2018" name="Evol. Lett.">
        <title>Horizontal gene cluster transfer increased hallucinogenic mushroom diversity.</title>
        <authorList>
            <person name="Reynolds H.T."/>
            <person name="Vijayakumar V."/>
            <person name="Gluck-Thaler E."/>
            <person name="Korotkin H.B."/>
            <person name="Matheny P.B."/>
            <person name="Slot J.C."/>
        </authorList>
    </citation>
    <scope>NUCLEOTIDE SEQUENCE [LARGE SCALE GENOMIC DNA]</scope>
    <source>
        <strain evidence="2 3">2631</strain>
    </source>
</reference>
<accession>A0A409XH46</accession>
<comment type="caution">
    <text evidence="2">The sequence shown here is derived from an EMBL/GenBank/DDBJ whole genome shotgun (WGS) entry which is preliminary data.</text>
</comment>
<evidence type="ECO:0000313" key="2">
    <source>
        <dbReference type="EMBL" id="PPQ90069.1"/>
    </source>
</evidence>
<proteinExistence type="predicted"/>
<dbReference type="AlphaFoldDB" id="A0A409XH46"/>
<name>A0A409XH46_PSICY</name>
<protein>
    <submittedName>
        <fullName evidence="2">Uncharacterized protein</fullName>
    </submittedName>
</protein>
<keyword evidence="3" id="KW-1185">Reference proteome</keyword>
<feature type="region of interest" description="Disordered" evidence="1">
    <location>
        <begin position="1"/>
        <end position="24"/>
    </location>
</feature>
<organism evidence="2 3">
    <name type="scientific">Psilocybe cyanescens</name>
    <dbReference type="NCBI Taxonomy" id="93625"/>
    <lineage>
        <taxon>Eukaryota</taxon>
        <taxon>Fungi</taxon>
        <taxon>Dikarya</taxon>
        <taxon>Basidiomycota</taxon>
        <taxon>Agaricomycotina</taxon>
        <taxon>Agaricomycetes</taxon>
        <taxon>Agaricomycetidae</taxon>
        <taxon>Agaricales</taxon>
        <taxon>Agaricineae</taxon>
        <taxon>Strophariaceae</taxon>
        <taxon>Psilocybe</taxon>
    </lineage>
</organism>
<dbReference type="Proteomes" id="UP000283269">
    <property type="component" value="Unassembled WGS sequence"/>
</dbReference>
<gene>
    <name evidence="2" type="ORF">CVT25_000138</name>
</gene>
<dbReference type="EMBL" id="NHYD01001711">
    <property type="protein sequence ID" value="PPQ90069.1"/>
    <property type="molecule type" value="Genomic_DNA"/>
</dbReference>
<dbReference type="InParanoid" id="A0A409XH46"/>
<evidence type="ECO:0000256" key="1">
    <source>
        <dbReference type="SAM" id="MobiDB-lite"/>
    </source>
</evidence>
<feature type="compositionally biased region" description="Low complexity" evidence="1">
    <location>
        <begin position="1"/>
        <end position="16"/>
    </location>
</feature>
<evidence type="ECO:0000313" key="3">
    <source>
        <dbReference type="Proteomes" id="UP000283269"/>
    </source>
</evidence>
<sequence length="171" mass="19491">MSFIDTPAASPSSTPANSRLRGKQPAMPCYAQTLSTFEALDLFADDERAQKICLYFEDPDTILAINKLAKVSRAHQQEEQDIRLARLRSCARQTIAMVLLDQLQSWGLEREIHDMLRKHRRESPTAQKPFHLLPPLPRDLPSLCLHLNNLQGKRFANEACPMLCQLQQITQ</sequence>